<dbReference type="GO" id="GO:0042802">
    <property type="term" value="F:identical protein binding"/>
    <property type="evidence" value="ECO:0007669"/>
    <property type="project" value="InterPro"/>
</dbReference>
<feature type="compositionally biased region" description="Basic and acidic residues" evidence="4">
    <location>
        <begin position="1"/>
        <end position="10"/>
    </location>
</feature>
<dbReference type="Pfam" id="PF13414">
    <property type="entry name" value="TPR_11"/>
    <property type="match status" value="1"/>
</dbReference>
<organism evidence="6 7">
    <name type="scientific">Roseospira navarrensis</name>
    <dbReference type="NCBI Taxonomy" id="140058"/>
    <lineage>
        <taxon>Bacteria</taxon>
        <taxon>Pseudomonadati</taxon>
        <taxon>Pseudomonadota</taxon>
        <taxon>Alphaproteobacteria</taxon>
        <taxon>Rhodospirillales</taxon>
        <taxon>Rhodospirillaceae</taxon>
        <taxon>Roseospira</taxon>
    </lineage>
</organism>
<dbReference type="SMART" id="SM00028">
    <property type="entry name" value="TPR"/>
    <property type="match status" value="8"/>
</dbReference>
<keyword evidence="1" id="KW-0677">Repeat</keyword>
<dbReference type="InterPro" id="IPR018704">
    <property type="entry name" value="SecYEG/CpoB_TPR"/>
</dbReference>
<dbReference type="Proteomes" id="UP000434582">
    <property type="component" value="Unassembled WGS sequence"/>
</dbReference>
<evidence type="ECO:0000256" key="4">
    <source>
        <dbReference type="SAM" id="MobiDB-lite"/>
    </source>
</evidence>
<proteinExistence type="predicted"/>
<dbReference type="OrthoDB" id="9766710at2"/>
<evidence type="ECO:0000313" key="7">
    <source>
        <dbReference type="Proteomes" id="UP000434582"/>
    </source>
</evidence>
<dbReference type="Pfam" id="PF07721">
    <property type="entry name" value="TPR_4"/>
    <property type="match status" value="1"/>
</dbReference>
<dbReference type="Pfam" id="PF09976">
    <property type="entry name" value="TPR_21"/>
    <property type="match status" value="1"/>
</dbReference>
<dbReference type="Gene3D" id="1.25.40.10">
    <property type="entry name" value="Tetratricopeptide repeat domain"/>
    <property type="match status" value="2"/>
</dbReference>
<feature type="region of interest" description="Disordered" evidence="4">
    <location>
        <begin position="97"/>
        <end position="124"/>
    </location>
</feature>
<evidence type="ECO:0000256" key="2">
    <source>
        <dbReference type="ARBA" id="ARBA00022803"/>
    </source>
</evidence>
<evidence type="ECO:0000313" key="6">
    <source>
        <dbReference type="EMBL" id="MQX34916.1"/>
    </source>
</evidence>
<dbReference type="SUPFAM" id="SSF48452">
    <property type="entry name" value="TPR-like"/>
    <property type="match status" value="2"/>
</dbReference>
<dbReference type="PROSITE" id="PS50005">
    <property type="entry name" value="TPR"/>
    <property type="match status" value="3"/>
</dbReference>
<dbReference type="InterPro" id="IPR050498">
    <property type="entry name" value="Ycf3"/>
</dbReference>
<dbReference type="InterPro" id="IPR011990">
    <property type="entry name" value="TPR-like_helical_dom_sf"/>
</dbReference>
<dbReference type="InterPro" id="IPR011717">
    <property type="entry name" value="TPR-4"/>
</dbReference>
<comment type="caution">
    <text evidence="6">The sequence shown here is derived from an EMBL/GenBank/DDBJ whole genome shotgun (WGS) entry which is preliminary data.</text>
</comment>
<evidence type="ECO:0000259" key="5">
    <source>
        <dbReference type="Pfam" id="PF09976"/>
    </source>
</evidence>
<dbReference type="PANTHER" id="PTHR44858:SF17">
    <property type="match status" value="1"/>
</dbReference>
<feature type="repeat" description="TPR" evidence="3">
    <location>
        <begin position="504"/>
        <end position="537"/>
    </location>
</feature>
<keyword evidence="7" id="KW-1185">Reference proteome</keyword>
<accession>A0A7X1ZAD2</accession>
<keyword evidence="2 3" id="KW-0802">TPR repeat</keyword>
<feature type="repeat" description="TPR" evidence="3">
    <location>
        <begin position="573"/>
        <end position="606"/>
    </location>
</feature>
<protein>
    <submittedName>
        <fullName evidence="6">Tetratricopeptide repeat protein</fullName>
    </submittedName>
</protein>
<dbReference type="PANTHER" id="PTHR44858">
    <property type="entry name" value="TETRATRICOPEPTIDE REPEAT PROTEIN 6"/>
    <property type="match status" value="1"/>
</dbReference>
<reference evidence="6 7" key="1">
    <citation type="submission" date="2019-10" db="EMBL/GenBank/DDBJ databases">
        <title>Draft whole-genome sequence of the purple nonsulfur photosynthetic bacterium Roseospira navarrensis DSM 15114.</title>
        <authorList>
            <person name="Kyndt J.A."/>
            <person name="Meyer T.E."/>
        </authorList>
    </citation>
    <scope>NUCLEOTIDE SEQUENCE [LARGE SCALE GENOMIC DNA]</scope>
    <source>
        <strain evidence="6 7">DSM 15114</strain>
    </source>
</reference>
<evidence type="ECO:0000256" key="3">
    <source>
        <dbReference type="PROSITE-ProRule" id="PRU00339"/>
    </source>
</evidence>
<gene>
    <name evidence="6" type="ORF">GHC57_00135</name>
</gene>
<sequence length="662" mass="71473">MGGRVGERAGHGLQRSSSDAVGIDPQATTVREHSMAQRAQMAQSVSFPPARRPAQAAFVVLWAALALTPAACAHPGDTAAEPTGAAGLTRLAAADATAPEGASNGGPAAKAPDASTDDAAQGPSGRALGKYLAGRAAQYDNNISAAASHFADALAADPGNPMLMRRAYYYLMADGRFDEAVGVARDAVVALAGEDFAPLLLASSAMRDGNPNDAVGWLWPIEANGLNALLQPMLLAWARLDTGDLDGALEALEPARSMASARRLVDLHGILIADISGDRARAGALLDAYLEDGPPDNARPLELIVMLLTHQGRTAEALDLVEDYLAQGPAPLMVSDLAARVRAEGADGVSDLVTTAREGYAEALYHTGLAVNQGQGSDTAIVLMQMALGVNPDFQRAALGIAETLRRMKQYEAANTVLQEIDTTDDPALDYVTRLYLAENLEQLDRIDEALARYDALAETHPDQLEPLVDKGDLLRRADRFAEAAEAYSVAIDRIDNDNGVALWPVLYRRGVSYERAGEWDKAEADFLRALDLEPDQPEILNYLGYSWLDRGENIERAVDMVKEAVRQRPNDGYIVDSLGWGYYLLGRYEEAVVELERAVELRPQDWTINDHLGDAYWRVGRRTEARFQWERALSLEPEEDTIPEIEAKLETGLEPVAEGGR</sequence>
<name>A0A7X1ZAD2_9PROT</name>
<feature type="domain" description="Ancillary SecYEG translocon subunit/Cell division coordinator CpoB TPR" evidence="5">
    <location>
        <begin position="378"/>
        <end position="499"/>
    </location>
</feature>
<dbReference type="EMBL" id="WIVE01000001">
    <property type="protein sequence ID" value="MQX34916.1"/>
    <property type="molecule type" value="Genomic_DNA"/>
</dbReference>
<evidence type="ECO:0000256" key="1">
    <source>
        <dbReference type="ARBA" id="ARBA00022737"/>
    </source>
</evidence>
<dbReference type="AlphaFoldDB" id="A0A7X1ZAD2"/>
<feature type="region of interest" description="Disordered" evidence="4">
    <location>
        <begin position="1"/>
        <end position="24"/>
    </location>
</feature>
<dbReference type="Pfam" id="PF13432">
    <property type="entry name" value="TPR_16"/>
    <property type="match status" value="3"/>
</dbReference>
<dbReference type="InterPro" id="IPR019734">
    <property type="entry name" value="TPR_rpt"/>
</dbReference>
<feature type="repeat" description="TPR" evidence="3">
    <location>
        <begin position="607"/>
        <end position="640"/>
    </location>
</feature>